<dbReference type="AlphaFoldDB" id="A0A9P4H2L9"/>
<feature type="compositionally biased region" description="Pro residues" evidence="1">
    <location>
        <begin position="155"/>
        <end position="170"/>
    </location>
</feature>
<proteinExistence type="predicted"/>
<dbReference type="OrthoDB" id="10250354at2759"/>
<dbReference type="EMBL" id="ML978231">
    <property type="protein sequence ID" value="KAF2027128.1"/>
    <property type="molecule type" value="Genomic_DNA"/>
</dbReference>
<organism evidence="3 4">
    <name type="scientific">Setomelanomma holmii</name>
    <dbReference type="NCBI Taxonomy" id="210430"/>
    <lineage>
        <taxon>Eukaryota</taxon>
        <taxon>Fungi</taxon>
        <taxon>Dikarya</taxon>
        <taxon>Ascomycota</taxon>
        <taxon>Pezizomycotina</taxon>
        <taxon>Dothideomycetes</taxon>
        <taxon>Pleosporomycetidae</taxon>
        <taxon>Pleosporales</taxon>
        <taxon>Pleosporineae</taxon>
        <taxon>Phaeosphaeriaceae</taxon>
        <taxon>Setomelanomma</taxon>
    </lineage>
</organism>
<evidence type="ECO:0000256" key="1">
    <source>
        <dbReference type="SAM" id="MobiDB-lite"/>
    </source>
</evidence>
<feature type="compositionally biased region" description="Polar residues" evidence="1">
    <location>
        <begin position="28"/>
        <end position="38"/>
    </location>
</feature>
<accession>A0A9P4H2L9</accession>
<feature type="domain" description="J" evidence="2">
    <location>
        <begin position="190"/>
        <end position="258"/>
    </location>
</feature>
<evidence type="ECO:0000313" key="4">
    <source>
        <dbReference type="Proteomes" id="UP000799777"/>
    </source>
</evidence>
<dbReference type="Proteomes" id="UP000799777">
    <property type="component" value="Unassembled WGS sequence"/>
</dbReference>
<keyword evidence="4" id="KW-1185">Reference proteome</keyword>
<name>A0A9P4H2L9_9PLEO</name>
<dbReference type="InterPro" id="IPR001623">
    <property type="entry name" value="DnaJ_domain"/>
</dbReference>
<dbReference type="PANTHER" id="PTHR24074">
    <property type="entry name" value="CO-CHAPERONE PROTEIN DJLA"/>
    <property type="match status" value="1"/>
</dbReference>
<protein>
    <submittedName>
        <fullName evidence="3">DnaJ-domain-containing protein</fullName>
    </submittedName>
</protein>
<dbReference type="Gene3D" id="1.10.287.110">
    <property type="entry name" value="DnaJ domain"/>
    <property type="match status" value="1"/>
</dbReference>
<sequence>MFGFNEFSALHCTTTFSIVYRTVSNTIPASTTPYTRSQARVAAQSDLPKPAYTAPQPVSRPTKKRRRQPEFLIFEDAPGDENQPARTLKKPKAGARTPLSEISFGGNITPAPSPRLPPTPFPLLPEDPMWQNLENYDPNPLPTPPPTPSSRTSVPTPPAGPPPLPPPAPRIHPFNVATRARSFPPPLNMVLYELLGLKRWRVSKAEIVAAFKQAALHAHPDHCREEEREQATEKMQKINAAKEVLSDRQKRREYHLTGALPWAE</sequence>
<dbReference type="PROSITE" id="PS50076">
    <property type="entry name" value="DNAJ_2"/>
    <property type="match status" value="1"/>
</dbReference>
<gene>
    <name evidence="3" type="ORF">EK21DRAFT_115131</name>
</gene>
<dbReference type="SMART" id="SM00271">
    <property type="entry name" value="DnaJ"/>
    <property type="match status" value="1"/>
</dbReference>
<comment type="caution">
    <text evidence="3">The sequence shown here is derived from an EMBL/GenBank/DDBJ whole genome shotgun (WGS) entry which is preliminary data.</text>
</comment>
<dbReference type="Pfam" id="PF00226">
    <property type="entry name" value="DnaJ"/>
    <property type="match status" value="1"/>
</dbReference>
<feature type="compositionally biased region" description="Pro residues" evidence="1">
    <location>
        <begin position="139"/>
        <end position="148"/>
    </location>
</feature>
<dbReference type="InterPro" id="IPR036869">
    <property type="entry name" value="J_dom_sf"/>
</dbReference>
<feature type="compositionally biased region" description="Pro residues" evidence="1">
    <location>
        <begin position="111"/>
        <end position="125"/>
    </location>
</feature>
<dbReference type="InterPro" id="IPR050817">
    <property type="entry name" value="DjlA_DnaK_co-chaperone"/>
</dbReference>
<evidence type="ECO:0000259" key="2">
    <source>
        <dbReference type="PROSITE" id="PS50076"/>
    </source>
</evidence>
<evidence type="ECO:0000313" key="3">
    <source>
        <dbReference type="EMBL" id="KAF2027128.1"/>
    </source>
</evidence>
<feature type="region of interest" description="Disordered" evidence="1">
    <location>
        <begin position="28"/>
        <end position="173"/>
    </location>
</feature>
<dbReference type="SUPFAM" id="SSF46565">
    <property type="entry name" value="Chaperone J-domain"/>
    <property type="match status" value="1"/>
</dbReference>
<dbReference type="CDD" id="cd06257">
    <property type="entry name" value="DnaJ"/>
    <property type="match status" value="1"/>
</dbReference>
<reference evidence="3" key="1">
    <citation type="journal article" date="2020" name="Stud. Mycol.">
        <title>101 Dothideomycetes genomes: a test case for predicting lifestyles and emergence of pathogens.</title>
        <authorList>
            <person name="Haridas S."/>
            <person name="Albert R."/>
            <person name="Binder M."/>
            <person name="Bloem J."/>
            <person name="Labutti K."/>
            <person name="Salamov A."/>
            <person name="Andreopoulos B."/>
            <person name="Baker S."/>
            <person name="Barry K."/>
            <person name="Bills G."/>
            <person name="Bluhm B."/>
            <person name="Cannon C."/>
            <person name="Castanera R."/>
            <person name="Culley D."/>
            <person name="Daum C."/>
            <person name="Ezra D."/>
            <person name="Gonzalez J."/>
            <person name="Henrissat B."/>
            <person name="Kuo A."/>
            <person name="Liang C."/>
            <person name="Lipzen A."/>
            <person name="Lutzoni F."/>
            <person name="Magnuson J."/>
            <person name="Mondo S."/>
            <person name="Nolan M."/>
            <person name="Ohm R."/>
            <person name="Pangilinan J."/>
            <person name="Park H.-J."/>
            <person name="Ramirez L."/>
            <person name="Alfaro M."/>
            <person name="Sun H."/>
            <person name="Tritt A."/>
            <person name="Yoshinaga Y."/>
            <person name="Zwiers L.-H."/>
            <person name="Turgeon B."/>
            <person name="Goodwin S."/>
            <person name="Spatafora J."/>
            <person name="Crous P."/>
            <person name="Grigoriev I."/>
        </authorList>
    </citation>
    <scope>NUCLEOTIDE SEQUENCE</scope>
    <source>
        <strain evidence="3">CBS 110217</strain>
    </source>
</reference>